<sequence>MHWGYFHPFGFIFFLLLLGLIFANFRLWRGKRGFCYQDRHHHDPLLILDKRLASGEITIEEYTKLKDFLSGKQK</sequence>
<dbReference type="EMBL" id="JAGYPF010000003">
    <property type="protein sequence ID" value="MBS4213963.1"/>
    <property type="molecule type" value="Genomic_DNA"/>
</dbReference>
<evidence type="ECO:0000313" key="2">
    <source>
        <dbReference type="EMBL" id="MBS4213963.1"/>
    </source>
</evidence>
<dbReference type="AlphaFoldDB" id="A0A942U7Z8"/>
<evidence type="ECO:0000256" key="1">
    <source>
        <dbReference type="SAM" id="Phobius"/>
    </source>
</evidence>
<gene>
    <name evidence="2" type="ORF">KHA99_16005</name>
</gene>
<reference evidence="2" key="1">
    <citation type="submission" date="2021-05" db="EMBL/GenBank/DDBJ databases">
        <title>Novel Bacillus species.</title>
        <authorList>
            <person name="Liu G."/>
        </authorList>
    </citation>
    <scope>NUCLEOTIDE SEQUENCE</scope>
    <source>
        <strain evidence="2">FJAT-49825</strain>
    </source>
</reference>
<evidence type="ECO:0000313" key="3">
    <source>
        <dbReference type="Proteomes" id="UP000679749"/>
    </source>
</evidence>
<organism evidence="2 3">
    <name type="scientific">Neobacillus rhizophilus</name>
    <dbReference type="NCBI Taxonomy" id="2833579"/>
    <lineage>
        <taxon>Bacteria</taxon>
        <taxon>Bacillati</taxon>
        <taxon>Bacillota</taxon>
        <taxon>Bacilli</taxon>
        <taxon>Bacillales</taxon>
        <taxon>Bacillaceae</taxon>
        <taxon>Neobacillus</taxon>
    </lineage>
</organism>
<keyword evidence="1" id="KW-0472">Membrane</keyword>
<dbReference type="Proteomes" id="UP000679749">
    <property type="component" value="Unassembled WGS sequence"/>
</dbReference>
<comment type="caution">
    <text evidence="2">The sequence shown here is derived from an EMBL/GenBank/DDBJ whole genome shotgun (WGS) entry which is preliminary data.</text>
</comment>
<accession>A0A942U7Z8</accession>
<name>A0A942U7Z8_9BACI</name>
<feature type="transmembrane region" description="Helical" evidence="1">
    <location>
        <begin position="6"/>
        <end position="25"/>
    </location>
</feature>
<keyword evidence="1" id="KW-0812">Transmembrane</keyword>
<keyword evidence="3" id="KW-1185">Reference proteome</keyword>
<proteinExistence type="predicted"/>
<dbReference type="RefSeq" id="WP_213118471.1">
    <property type="nucleotide sequence ID" value="NZ_JAGYPF010000003.1"/>
</dbReference>
<protein>
    <submittedName>
        <fullName evidence="2">SHOCT domain-containing protein</fullName>
    </submittedName>
</protein>
<keyword evidence="1" id="KW-1133">Transmembrane helix</keyword>